<feature type="compositionally biased region" description="Low complexity" evidence="1">
    <location>
        <begin position="208"/>
        <end position="218"/>
    </location>
</feature>
<dbReference type="Gene3D" id="2.40.160.160">
    <property type="entry name" value="Inverse autotransporter, beta-domain"/>
    <property type="match status" value="1"/>
</dbReference>
<sequence length="3478" mass="350166">MNTPILFTTLRRSLKSSRIVLLSASLVVAPAWGQTEHGSATVGGRLSSDMAEAYLSIFAPISSSEDSILFLNPRLALKDEGESEGNFGIGYRKLFGDSAILGANFYADRSRTRYDNSFDQWGLGFELLTNNIDFRANYYNPGSDVIIAATADVDTFSEFVEIQKQIEEMREIERRLLNSRTSSTSSDFYRGNNLLNQTRSTTRDRYRTTTTDTKTTTTTTTTTKTFTDLLFEMREGGLEGYDLELGYKLPLKDTLPEVRIFGGYYDFEGPFDSEIKGAKGRLEVRAGDYLTFDAEIFEDEELHDTDYYVGARINMPFSFSRLFDGKNPFLARKDDLQRFRNRPLSERLGEEVLRDVNVKTAESEFEENIAKRQTKVEVDVAKEVDVDVVVTSRDSERVTRDDSETIYTNDGQAITFTHVDSNSTGTDQGTYENPNTSLTSASNTQITDANDVILIHADSNFDGESVDITDNQMLIGQGGGIDTNITTDQGTIVLPDANDGTNTPVITNGDININSHNVVVSNLAIDGGSISTAAGGHHSDITITNVSVANASGDAISLGDNGGQLGGTITLSDIVISDAGDDGIDIQNLVPDTQIVANNIDITGVGDDGLDIDDPTGSATNAALSFTNLAIANSGDAGITVSGLGANSSTEFVNTSISNSGTGGLRVSELGTDATMAFTNLDINSSVENGVQLTDNSGTLVFDADSSLQGSGEVAFLVQGGDSDVRYSGTIDHTGADGFEMIELDSTLAGSNIVFDSEAADALVDTNLGIYVHSSAGNLSITADTELSGIDGVFINNSSGDYAFTNTHLTDIDGTLDPDGSSDGAIDIFENTGTIFFGENSSVDQSLNLAAVAVGVNAAGDDSTFVFNGTINATNGNGLQFENADGSYTFGGATTLNGGNAGIDILNSSDGDFIFVDTDIIHPTGVALNINDGTANVTFGADSSITQSNNAAAVRVVDHATGTLTFMGDISATDGVGLRFNNADGTYNFGGNNTLNGGNAAVDIINDSDGAFTWTDLNILNPNGHALNINSGTATVTLGADSQIEQGNAFNALRVVDHSGGTVTLNGTINATNGNGILFNNADGTYALNGNSTLNGGNAALDIVNGSAGDFTIQNMDITNASGIGVRIQDLDGGNVNFINGSVATNATAPTVDINGGSGNINFLGSDVTQTGTGLVVDVTDFGNGSSNILFDASGSITATTAGNLGIRLNDNNANITLASANIANTSSHAVRSTNSSGQINLSNVDISNAGGDGVRIANLDGTLQFQQGSSIDGAAGNGIHVIGGGAATEVQILGTSGATDIANVGGDGIAISNTTGTVTISDIDTQNVGGLAFDLNNTGAVSVTSGLTFADIANGRFINQTGTHNIVNASLTTLLVNGGNADINLTNTTFTNNTTDPTLTVTNGHSGSIIADVNSSFNTTNGTGFQFSNADGVYTFNGTNIFNGGDAGINIVNDSAGNFTFGVNSSITNPSGVAFNVNNSSATVNYNGTITQNNAASAVNISNNTGGAVTFGGQVTANTSTANAVRIVNNTNTTSLNGGLNIDTTSGIGLRINNGGTVNVSNVADESITTESGTALSVTGAGSVANLALDSINGTNLGGNDGIVIDNTGGGDISVGSIDLTGGGIDIDNHAGTLSVSGTTNITGAAASAIDINNIVNNITFGDVNIGGSVNGNGISLSNIDVADIDLTFGNVNIGQGAADFINGHGIAIAEVNANGTSIATSPVMTFGNTNIDHYTGSAISVIDTTLEGGIGQAQLNFGDTLIDNTLNSTANAVDLRGGNFRNSFDSLSIDKNSIGGHGVFFQANRANLNIGGSTNSGFDGGVIQGIAAGSDAILVDSLGAPGLSVRLRHVDLNPDGSSNGDHGYRSTASNISNLQIFDSRAHGVAGEALDVNNSSEVRWGGNTFSSDNNAAVRITGAGTGAGQRTLVSFVGDAAATASGPTVVTDAAAGGILIENASLGQFNVGTFGAPDLVIGSSSNRVSGPGLSLTNVNTFPGTAGFFEVINFGELDIFTDGGTGLLVNNSALTPADLELNSQGGTVDTVNGAAIDLTNVSFGGSGFNLDSVISSDSTNNGIALSGLGGGTFNTTQLTASGADVAAIRIQGTNTSTINLGDVDLTISDNNVTGLDISGAIINGDLSASDFDVTASSSTGTTAINVVDASGSGVVQLGDTNTNGGENATIAGTNVGVLFSSNTNLAFTFGDGSNTSPDGIQSEIDATTPISHDGSGLPTNGTYDFNDVNLIGDTSTLAGPDVYYVDATGLGTGTSQTNAGSIAGAETSGADAIVLLDTNDNGTQDSIDQANAPHESGGLINSLELDDGQILISLVDGQTIDLGAFGLSGGAPANFETNVGSSSQITGDSSLDSVTAILTTNSGDTVVMNGSAVVNGNTITNTGTGNALSSTQPATNVTLQINNNTLTGGSNGAGLSIDGSGTGTVTITEFNGNNIRGAGGNGIDITDVTFDADLMTAGFQQVLAGNTVVGINAANRVQGDGVRLNNVLGDISFTNLNIFNDNGTGLYVRDAGGKTGTFSIAIAGGTVDTTNGTALDIDPVLANIVLGSVFSTNANGQGSSATNAGGVFLDGVDAQGGAGANAVTINNLAVTNSNDAGVNILNSTGAFTFNNAVINNTGSAGGGVDLDLGSGDTATVSFNGLDIVTNSGTGFDANGTAGSLLTLTTTGTNSINTATGQILNLNDVTLGNNVTFTNLTSSGSVANGNAIFLNLVVGNTLNGGNVTVAGTSNGDGIHIANSSTNTTFTSIDIDNVSANGIQLTAAADAGNTGSFTVSGLTDINGTGAGQSAIDISNQAGAVNFANVNINNRGGAGIAIDGFNDGSQDIDFGTVTINNQSSSNTSAIAIDNINGAGSTVDITNVAINGNGTGGAGIALSNNDGATININGGSIQNAGGAALSISNSAGDVTYAGTINNTAGRSVQILNNENGADITLSGAITDTGTGILVNSNNIGGNATVNFTGGMTLNTGANDAFTATNGGVINVTGTNQIGNASPVTNRAITITDTLIGTNGVTFQSVNQTGGGSAIVLSNTGSGAFNITGNGVTGGTLATNNNGSGGSITGSTGDAISLNNTGPVTLRQMNIGAAGGLGNIGGSGVRANAVNGLIVANTNFRNVGNQAAPDEAAIFITAPSTSSNVTLANNLFNRSFDDHVRIENQGNVLGTISVTQNNFDDNTASGVGNDALLYIGNNGSNTTLNVTGNRFHQSAGDHIQVGLNGSASATVNIGGPNAADGNTMTANLNTVLGSGITLSSGASGGGFSGTLNYLIQNNSINNANAAAINLNLSATSTATALYTGSILNNQIGTAGSPESAGFGITLTGNGSGTLEAIVNNNTIQEHDGDFALTIQARDGNNTVAVSAANNTFRNTTNVTGFGLIGISAGATATDAVTVCVDLQNNDFAGQAPSAGGGADFFIREGTGTNTLILPGYAGGATDNAAVTAFIQGQNTGTPTGFVSSGDGITGTACP</sequence>
<evidence type="ECO:0000256" key="1">
    <source>
        <dbReference type="SAM" id="MobiDB-lite"/>
    </source>
</evidence>
<evidence type="ECO:0000313" key="4">
    <source>
        <dbReference type="Proteomes" id="UP000614811"/>
    </source>
</evidence>
<dbReference type="Gene3D" id="2.160.20.10">
    <property type="entry name" value="Single-stranded right-handed beta-helix, Pectin lyase-like"/>
    <property type="match status" value="1"/>
</dbReference>
<feature type="region of interest" description="Disordered" evidence="1">
    <location>
        <begin position="199"/>
        <end position="218"/>
    </location>
</feature>
<evidence type="ECO:0008006" key="5">
    <source>
        <dbReference type="Google" id="ProtNLM"/>
    </source>
</evidence>
<feature type="chain" id="PRO_5037597049" description="Inverse autotransporter beta-domain domain-containing protein" evidence="2">
    <location>
        <begin position="34"/>
        <end position="3478"/>
    </location>
</feature>
<dbReference type="Proteomes" id="UP000614811">
    <property type="component" value="Unassembled WGS sequence"/>
</dbReference>
<dbReference type="SUPFAM" id="SSF51126">
    <property type="entry name" value="Pectin lyase-like"/>
    <property type="match status" value="1"/>
</dbReference>
<dbReference type="InterPro" id="IPR012334">
    <property type="entry name" value="Pectin_lyas_fold"/>
</dbReference>
<evidence type="ECO:0000256" key="2">
    <source>
        <dbReference type="SAM" id="SignalP"/>
    </source>
</evidence>
<dbReference type="EMBL" id="BMXA01000004">
    <property type="protein sequence ID" value="GHA13481.1"/>
    <property type="molecule type" value="Genomic_DNA"/>
</dbReference>
<comment type="caution">
    <text evidence="3">The sequence shown here is derived from an EMBL/GenBank/DDBJ whole genome shotgun (WGS) entry which is preliminary data.</text>
</comment>
<name>A0A918RUS6_9GAMM</name>
<proteinExistence type="predicted"/>
<keyword evidence="2" id="KW-0732">Signal</keyword>
<dbReference type="InterPro" id="IPR038177">
    <property type="entry name" value="IAT_beta_sf"/>
</dbReference>
<evidence type="ECO:0000313" key="3">
    <source>
        <dbReference type="EMBL" id="GHA13481.1"/>
    </source>
</evidence>
<protein>
    <recommendedName>
        <fullName evidence="5">Inverse autotransporter beta-domain domain-containing protein</fullName>
    </recommendedName>
</protein>
<feature type="signal peptide" evidence="2">
    <location>
        <begin position="1"/>
        <end position="33"/>
    </location>
</feature>
<reference evidence="3" key="2">
    <citation type="submission" date="2020-09" db="EMBL/GenBank/DDBJ databases">
        <authorList>
            <person name="Sun Q."/>
            <person name="Kim S."/>
        </authorList>
    </citation>
    <scope>NUCLEOTIDE SEQUENCE</scope>
    <source>
        <strain evidence="3">KCTC 12711</strain>
    </source>
</reference>
<keyword evidence="4" id="KW-1185">Reference proteome</keyword>
<accession>A0A918RUS6</accession>
<dbReference type="InterPro" id="IPR006626">
    <property type="entry name" value="PbH1"/>
</dbReference>
<reference evidence="3" key="1">
    <citation type="journal article" date="2014" name="Int. J. Syst. Evol. Microbiol.">
        <title>Complete genome sequence of Corynebacterium casei LMG S-19264T (=DSM 44701T), isolated from a smear-ripened cheese.</title>
        <authorList>
            <consortium name="US DOE Joint Genome Institute (JGI-PGF)"/>
            <person name="Walter F."/>
            <person name="Albersmeier A."/>
            <person name="Kalinowski J."/>
            <person name="Ruckert C."/>
        </authorList>
    </citation>
    <scope>NUCLEOTIDE SEQUENCE</scope>
    <source>
        <strain evidence="3">KCTC 12711</strain>
    </source>
</reference>
<dbReference type="InterPro" id="IPR011050">
    <property type="entry name" value="Pectin_lyase_fold/virulence"/>
</dbReference>
<organism evidence="3 4">
    <name type="scientific">Arenicella chitinivorans</name>
    <dbReference type="NCBI Taxonomy" id="1329800"/>
    <lineage>
        <taxon>Bacteria</taxon>
        <taxon>Pseudomonadati</taxon>
        <taxon>Pseudomonadota</taxon>
        <taxon>Gammaproteobacteria</taxon>
        <taxon>Arenicellales</taxon>
        <taxon>Arenicellaceae</taxon>
        <taxon>Arenicella</taxon>
    </lineage>
</organism>
<gene>
    <name evidence="3" type="ORF">GCM10008090_24020</name>
</gene>
<dbReference type="SMART" id="SM00710">
    <property type="entry name" value="PbH1"/>
    <property type="match status" value="36"/>
</dbReference>
<dbReference type="RefSeq" id="WP_189401474.1">
    <property type="nucleotide sequence ID" value="NZ_BMXA01000004.1"/>
</dbReference>